<sequence length="531" mass="53365">MTTIVPSTAALADLDVDAVVIATATGDEGLLVAGGAADLDAALGGRLTQVLASLGATGKAGETVRFATLGTVPCATVLAVGLGPLATSSTPMSSTPIGTEALRRAAGVAVRSLAGTARVAVALAAAPGAVTSESVRAVAEGALLGTYSYDGLRTTSANGRPRPVEELTVLVDEQSLPTAEEELRRATVVTDAVTLVRDLVNTPPSHLSPALLADIAVERATAAGVTVEVLDEVTLAEGGFGGLLGVGQGSANPPRLVRLEWRGGGSERPALALVGKGITFDSGGLSLKPSTSMEWMKTDMAGAAAVLGTVIAAARLKLPITLTGWMPCAENMPSGDAIRPSDVLTLRGGTRVEVLNTDAEGRLVLADALVRANEESPDLIVDVATLTGAQIVALGHRTSGLMGRAAAVDAVASAAAAADESVWPMPLPPDLRKGLDSTVADIANVPPGGNRDGGMLVAAHFLASFVPEKVSWAHIDIAGPSWNGGEPYGHTPKGGTGMIVRTLVQLAQDRATTTASPGSATGSPAESPAEG</sequence>
<feature type="domain" description="Cytosol aminopeptidase" evidence="10">
    <location>
        <begin position="356"/>
        <end position="363"/>
    </location>
</feature>
<evidence type="ECO:0000256" key="6">
    <source>
        <dbReference type="ARBA" id="ARBA00022801"/>
    </source>
</evidence>
<feature type="binding site" evidence="8">
    <location>
        <position position="299"/>
    </location>
    <ligand>
        <name>Mn(2+)</name>
        <dbReference type="ChEBI" id="CHEBI:29035"/>
        <label>2</label>
    </ligand>
</feature>
<evidence type="ECO:0000256" key="3">
    <source>
        <dbReference type="ARBA" id="ARBA00009528"/>
    </source>
</evidence>
<dbReference type="InterPro" id="IPR000819">
    <property type="entry name" value="Peptidase_M17_C"/>
</dbReference>
<dbReference type="PRINTS" id="PR00481">
    <property type="entry name" value="LAMNOPPTDASE"/>
</dbReference>
<dbReference type="HAMAP" id="MF_00181">
    <property type="entry name" value="Cytosol_peptidase_M17"/>
    <property type="match status" value="1"/>
</dbReference>
<dbReference type="AlphaFoldDB" id="Q2J8A2"/>
<accession>Q2J8A2</accession>
<dbReference type="Pfam" id="PF00883">
    <property type="entry name" value="Peptidase_M17"/>
    <property type="match status" value="1"/>
</dbReference>
<dbReference type="GO" id="GO:0030145">
    <property type="term" value="F:manganese ion binding"/>
    <property type="evidence" value="ECO:0007669"/>
    <property type="project" value="UniProtKB-UniRule"/>
</dbReference>
<proteinExistence type="inferred from homology"/>
<comment type="catalytic activity">
    <reaction evidence="2 8">
        <text>Release of an N-terminal amino acid, preferentially leucine, but not glutamic or aspartic acids.</text>
        <dbReference type="EC" id="3.4.11.10"/>
    </reaction>
</comment>
<evidence type="ECO:0000259" key="10">
    <source>
        <dbReference type="PROSITE" id="PS00631"/>
    </source>
</evidence>
<dbReference type="GO" id="GO:0006508">
    <property type="term" value="P:proteolysis"/>
    <property type="evidence" value="ECO:0007669"/>
    <property type="project" value="UniProtKB-KW"/>
</dbReference>
<keyword evidence="6 8" id="KW-0378">Hydrolase</keyword>
<evidence type="ECO:0000313" key="11">
    <source>
        <dbReference type="EMBL" id="ABD12490.1"/>
    </source>
</evidence>
<dbReference type="PANTHER" id="PTHR11963">
    <property type="entry name" value="LEUCINE AMINOPEPTIDASE-RELATED"/>
    <property type="match status" value="1"/>
</dbReference>
<dbReference type="OrthoDB" id="9809354at2"/>
<comment type="catalytic activity">
    <reaction evidence="1 8">
        <text>Release of an N-terminal amino acid, Xaa-|-Yaa-, in which Xaa is preferably Leu, but may be other amino acids including Pro although not Arg or Lys, and Yaa may be Pro. Amino acid amides and methyl esters are also readily hydrolyzed, but rates on arylamides are exceedingly low.</text>
        <dbReference type="EC" id="3.4.11.1"/>
    </reaction>
</comment>
<comment type="function">
    <text evidence="7 8">Presumably involved in the processing and regular turnover of intracellular proteins. Catalyzes the removal of unsubstituted N-terminal amino acids from various peptides.</text>
</comment>
<feature type="binding site" evidence="8">
    <location>
        <position position="281"/>
    </location>
    <ligand>
        <name>Mn(2+)</name>
        <dbReference type="ChEBI" id="CHEBI:29035"/>
        <label>2</label>
    </ligand>
</feature>
<keyword evidence="8" id="KW-0479">Metal-binding</keyword>
<dbReference type="EC" id="3.4.11.1" evidence="8"/>
<dbReference type="GO" id="GO:0070006">
    <property type="term" value="F:metalloaminopeptidase activity"/>
    <property type="evidence" value="ECO:0007669"/>
    <property type="project" value="InterPro"/>
</dbReference>
<feature type="binding site" evidence="8">
    <location>
        <position position="281"/>
    </location>
    <ligand>
        <name>Mn(2+)</name>
        <dbReference type="ChEBI" id="CHEBI:29035"/>
        <label>1</label>
    </ligand>
</feature>
<dbReference type="NCBIfam" id="NF002073">
    <property type="entry name" value="PRK00913.1-2"/>
    <property type="match status" value="1"/>
</dbReference>
<evidence type="ECO:0000256" key="2">
    <source>
        <dbReference type="ARBA" id="ARBA00000967"/>
    </source>
</evidence>
<comment type="cofactor">
    <cofactor evidence="8">
        <name>Mn(2+)</name>
        <dbReference type="ChEBI" id="CHEBI:29035"/>
    </cofactor>
    <text evidence="8">Binds 2 manganese ions per subunit.</text>
</comment>
<dbReference type="InterPro" id="IPR023042">
    <property type="entry name" value="Peptidase_M17_leu_NH2_pept"/>
</dbReference>
<comment type="subcellular location">
    <subcellularLocation>
        <location evidence="8">Cytoplasm</location>
    </subcellularLocation>
</comment>
<evidence type="ECO:0000256" key="5">
    <source>
        <dbReference type="ARBA" id="ARBA00022670"/>
    </source>
</evidence>
<feature type="binding site" evidence="8">
    <location>
        <position position="360"/>
    </location>
    <ligand>
        <name>Mn(2+)</name>
        <dbReference type="ChEBI" id="CHEBI:29035"/>
        <label>1</label>
    </ligand>
</feature>
<dbReference type="InterPro" id="IPR011356">
    <property type="entry name" value="Leucine_aapep/pepB"/>
</dbReference>
<evidence type="ECO:0000256" key="1">
    <source>
        <dbReference type="ARBA" id="ARBA00000135"/>
    </source>
</evidence>
<gene>
    <name evidence="8" type="primary">pepA</name>
    <name evidence="11" type="ordered locus">Francci3_3133</name>
</gene>
<name>Q2J8A2_FRACC</name>
<keyword evidence="4 8" id="KW-0031">Aminopeptidase</keyword>
<dbReference type="EMBL" id="CP000249">
    <property type="protein sequence ID" value="ABD12490.1"/>
    <property type="molecule type" value="Genomic_DNA"/>
</dbReference>
<feature type="binding site" evidence="8">
    <location>
        <position position="276"/>
    </location>
    <ligand>
        <name>Mn(2+)</name>
        <dbReference type="ChEBI" id="CHEBI:29035"/>
        <label>2</label>
    </ligand>
</feature>
<evidence type="ECO:0000256" key="9">
    <source>
        <dbReference type="SAM" id="MobiDB-lite"/>
    </source>
</evidence>
<dbReference type="HOGENOM" id="CLU_013734_2_2_11"/>
<keyword evidence="5 8" id="KW-0645">Protease</keyword>
<dbReference type="EC" id="3.4.11.10" evidence="8"/>
<dbReference type="Pfam" id="PF02789">
    <property type="entry name" value="Peptidase_M17_N"/>
    <property type="match status" value="1"/>
</dbReference>
<protein>
    <recommendedName>
        <fullName evidence="8">Probable cytosol aminopeptidase</fullName>
        <ecNumber evidence="8">3.4.11.1</ecNumber>
    </recommendedName>
    <alternativeName>
        <fullName evidence="8">Leucine aminopeptidase</fullName>
        <shortName evidence="8">LAP</shortName>
        <ecNumber evidence="8">3.4.11.10</ecNumber>
    </alternativeName>
    <alternativeName>
        <fullName evidence="8">Leucyl aminopeptidase</fullName>
    </alternativeName>
</protein>
<dbReference type="CDD" id="cd00433">
    <property type="entry name" value="Peptidase_M17"/>
    <property type="match status" value="1"/>
</dbReference>
<feature type="region of interest" description="Disordered" evidence="9">
    <location>
        <begin position="509"/>
        <end position="531"/>
    </location>
</feature>
<dbReference type="GO" id="GO:0005737">
    <property type="term" value="C:cytoplasm"/>
    <property type="evidence" value="ECO:0007669"/>
    <property type="project" value="UniProtKB-SubCell"/>
</dbReference>
<dbReference type="SUPFAM" id="SSF52949">
    <property type="entry name" value="Macro domain-like"/>
    <property type="match status" value="1"/>
</dbReference>
<feature type="binding site" evidence="8">
    <location>
        <position position="358"/>
    </location>
    <ligand>
        <name>Mn(2+)</name>
        <dbReference type="ChEBI" id="CHEBI:29035"/>
        <label>1</label>
    </ligand>
</feature>
<keyword evidence="8" id="KW-0464">Manganese</keyword>
<evidence type="ECO:0000256" key="7">
    <source>
        <dbReference type="ARBA" id="ARBA00049972"/>
    </source>
</evidence>
<dbReference type="KEGG" id="fra:Francci3_3133"/>
<feature type="compositionally biased region" description="Low complexity" evidence="9">
    <location>
        <begin position="511"/>
        <end position="531"/>
    </location>
</feature>
<organism evidence="11 12">
    <name type="scientific">Frankia casuarinae (strain DSM 45818 / CECT 9043 / HFP020203 / CcI3)</name>
    <dbReference type="NCBI Taxonomy" id="106370"/>
    <lineage>
        <taxon>Bacteria</taxon>
        <taxon>Bacillati</taxon>
        <taxon>Actinomycetota</taxon>
        <taxon>Actinomycetes</taxon>
        <taxon>Frankiales</taxon>
        <taxon>Frankiaceae</taxon>
        <taxon>Frankia</taxon>
    </lineage>
</organism>
<dbReference type="eggNOG" id="COG0260">
    <property type="taxonomic scope" value="Bacteria"/>
</dbReference>
<evidence type="ECO:0000256" key="8">
    <source>
        <dbReference type="HAMAP-Rule" id="MF_00181"/>
    </source>
</evidence>
<keyword evidence="12" id="KW-1185">Reference proteome</keyword>
<dbReference type="InterPro" id="IPR008283">
    <property type="entry name" value="Peptidase_M17_N"/>
</dbReference>
<feature type="binding site" evidence="8">
    <location>
        <position position="360"/>
    </location>
    <ligand>
        <name>Mn(2+)</name>
        <dbReference type="ChEBI" id="CHEBI:29035"/>
        <label>2</label>
    </ligand>
</feature>
<comment type="similarity">
    <text evidence="3 8">Belongs to the peptidase M17 family.</text>
</comment>
<dbReference type="PROSITE" id="PS00631">
    <property type="entry name" value="CYTOSOL_AP"/>
    <property type="match status" value="1"/>
</dbReference>
<reference evidence="11 12" key="1">
    <citation type="journal article" date="2007" name="Genome Res.">
        <title>Genome characteristics of facultatively symbiotic Frankia sp. strains reflect host range and host plant biogeography.</title>
        <authorList>
            <person name="Normand P."/>
            <person name="Lapierre P."/>
            <person name="Tisa L.S."/>
            <person name="Gogarten J.P."/>
            <person name="Alloisio N."/>
            <person name="Bagnarol E."/>
            <person name="Bassi C.A."/>
            <person name="Berry A.M."/>
            <person name="Bickhart D.M."/>
            <person name="Choisne N."/>
            <person name="Couloux A."/>
            <person name="Cournoyer B."/>
            <person name="Cruveiller S."/>
            <person name="Daubin V."/>
            <person name="Demange N."/>
            <person name="Francino M.P."/>
            <person name="Goltsman E."/>
            <person name="Huang Y."/>
            <person name="Kopp O.R."/>
            <person name="Labarre L."/>
            <person name="Lapidus A."/>
            <person name="Lavire C."/>
            <person name="Marechal J."/>
            <person name="Martinez M."/>
            <person name="Mastronunzio J.E."/>
            <person name="Mullin B.C."/>
            <person name="Niemann J."/>
            <person name="Pujic P."/>
            <person name="Rawnsley T."/>
            <person name="Rouy Z."/>
            <person name="Schenowitz C."/>
            <person name="Sellstedt A."/>
            <person name="Tavares F."/>
            <person name="Tomkins J.P."/>
            <person name="Vallenet D."/>
            <person name="Valverde C."/>
            <person name="Wall L.G."/>
            <person name="Wang Y."/>
            <person name="Medigue C."/>
            <person name="Benson D.R."/>
        </authorList>
    </citation>
    <scope>NUCLEOTIDE SEQUENCE [LARGE SCALE GENOMIC DNA]</scope>
    <source>
        <strain evidence="12">DSM 45818 / CECT 9043 / CcI3</strain>
    </source>
</reference>
<dbReference type="PANTHER" id="PTHR11963:SF23">
    <property type="entry name" value="CYTOSOL AMINOPEPTIDASE"/>
    <property type="match status" value="1"/>
</dbReference>
<dbReference type="InterPro" id="IPR043472">
    <property type="entry name" value="Macro_dom-like"/>
</dbReference>
<keyword evidence="8" id="KW-0963">Cytoplasm</keyword>
<dbReference type="Gene3D" id="3.40.630.10">
    <property type="entry name" value="Zn peptidases"/>
    <property type="match status" value="1"/>
</dbReference>
<dbReference type="STRING" id="106370.Francci3_3133"/>
<feature type="active site" evidence="8">
    <location>
        <position position="288"/>
    </location>
</feature>
<feature type="active site" evidence="8">
    <location>
        <position position="362"/>
    </location>
</feature>
<dbReference type="Gene3D" id="3.40.220.10">
    <property type="entry name" value="Leucine Aminopeptidase, subunit E, domain 1"/>
    <property type="match status" value="1"/>
</dbReference>
<evidence type="ECO:0000256" key="4">
    <source>
        <dbReference type="ARBA" id="ARBA00022438"/>
    </source>
</evidence>
<dbReference type="RefSeq" id="WP_011437518.1">
    <property type="nucleotide sequence ID" value="NC_007777.1"/>
</dbReference>
<dbReference type="SUPFAM" id="SSF53187">
    <property type="entry name" value="Zn-dependent exopeptidases"/>
    <property type="match status" value="1"/>
</dbReference>
<dbReference type="PhylomeDB" id="Q2J8A2"/>
<dbReference type="Proteomes" id="UP000001937">
    <property type="component" value="Chromosome"/>
</dbReference>
<evidence type="ECO:0000313" key="12">
    <source>
        <dbReference type="Proteomes" id="UP000001937"/>
    </source>
</evidence>